<name>A0A1E4TZQ5_PACTA</name>
<evidence type="ECO:0000313" key="3">
    <source>
        <dbReference type="EMBL" id="ODV97217.1"/>
    </source>
</evidence>
<evidence type="ECO:0000256" key="2">
    <source>
        <dbReference type="PIRSR" id="PIRSR603782-1"/>
    </source>
</evidence>
<gene>
    <name evidence="3" type="ORF">PACTADRAFT_39542</name>
</gene>
<proteinExistence type="inferred from homology"/>
<feature type="binding site" evidence="2">
    <location>
        <position position="57"/>
    </location>
    <ligand>
        <name>Cu cation</name>
        <dbReference type="ChEBI" id="CHEBI:23378"/>
    </ligand>
</feature>
<sequence length="113" mass="13378">PLRDSPEVLKEYLSEFHPQIIGLTGTYNNIKQICKNFRVYFSTPSNIKPGQDYLVDHSIFFYLMDPEGEFIDVLGRQYEAPEAIEKIKDHINAFVPRETRERQKNSWYGFLFK</sequence>
<dbReference type="CDD" id="cd02968">
    <property type="entry name" value="SCO"/>
    <property type="match status" value="1"/>
</dbReference>
<dbReference type="Gene3D" id="3.40.30.10">
    <property type="entry name" value="Glutaredoxin"/>
    <property type="match status" value="1"/>
</dbReference>
<dbReference type="STRING" id="669874.A0A1E4TZQ5"/>
<dbReference type="InterPro" id="IPR036249">
    <property type="entry name" value="Thioredoxin-like_sf"/>
</dbReference>
<dbReference type="AlphaFoldDB" id="A0A1E4TZQ5"/>
<dbReference type="PANTHER" id="PTHR12151">
    <property type="entry name" value="ELECTRON TRANSPORT PROTIN SCO1/SENC FAMILY MEMBER"/>
    <property type="match status" value="1"/>
</dbReference>
<evidence type="ECO:0000256" key="1">
    <source>
        <dbReference type="ARBA" id="ARBA00010996"/>
    </source>
</evidence>
<dbReference type="Proteomes" id="UP000094236">
    <property type="component" value="Unassembled WGS sequence"/>
</dbReference>
<dbReference type="GO" id="GO:0033617">
    <property type="term" value="P:mitochondrial respiratory chain complex IV assembly"/>
    <property type="evidence" value="ECO:0007669"/>
    <property type="project" value="TreeGrafter"/>
</dbReference>
<keyword evidence="4" id="KW-1185">Reference proteome</keyword>
<dbReference type="GO" id="GO:0005739">
    <property type="term" value="C:mitochondrion"/>
    <property type="evidence" value="ECO:0007669"/>
    <property type="project" value="GOC"/>
</dbReference>
<protein>
    <submittedName>
        <fullName evidence="3">Uncharacterized protein</fullName>
    </submittedName>
</protein>
<keyword evidence="2" id="KW-0186">Copper</keyword>
<accession>A0A1E4TZQ5</accession>
<reference evidence="4" key="1">
    <citation type="submission" date="2016-05" db="EMBL/GenBank/DDBJ databases">
        <title>Comparative genomics of biotechnologically important yeasts.</title>
        <authorList>
            <consortium name="DOE Joint Genome Institute"/>
            <person name="Riley R."/>
            <person name="Haridas S."/>
            <person name="Wolfe K.H."/>
            <person name="Lopes M.R."/>
            <person name="Hittinger C.T."/>
            <person name="Goker M."/>
            <person name="Salamov A."/>
            <person name="Wisecaver J."/>
            <person name="Long T.M."/>
            <person name="Aerts A.L."/>
            <person name="Barry K."/>
            <person name="Choi C."/>
            <person name="Clum A."/>
            <person name="Coughlan A.Y."/>
            <person name="Deshpande S."/>
            <person name="Douglass A.P."/>
            <person name="Hanson S.J."/>
            <person name="Klenk H.-P."/>
            <person name="Labutti K."/>
            <person name="Lapidus A."/>
            <person name="Lindquist E."/>
            <person name="Lipzen A."/>
            <person name="Meier-Kolthoff J.P."/>
            <person name="Ohm R.A."/>
            <person name="Otillar R.P."/>
            <person name="Pangilinan J."/>
            <person name="Peng Y."/>
            <person name="Rokas A."/>
            <person name="Rosa C.A."/>
            <person name="Scheuner C."/>
            <person name="Sibirny A.A."/>
            <person name="Slot J.C."/>
            <person name="Stielow J.B."/>
            <person name="Sun H."/>
            <person name="Kurtzman C.P."/>
            <person name="Blackwell M."/>
            <person name="Grigoriev I.V."/>
            <person name="Jeffries T.W."/>
        </authorList>
    </citation>
    <scope>NUCLEOTIDE SEQUENCE [LARGE SCALE GENOMIC DNA]</scope>
    <source>
        <strain evidence="4">NRRL Y-2460</strain>
    </source>
</reference>
<dbReference type="GO" id="GO:0046872">
    <property type="term" value="F:metal ion binding"/>
    <property type="evidence" value="ECO:0007669"/>
    <property type="project" value="UniProtKB-KW"/>
</dbReference>
<dbReference type="InterPro" id="IPR003782">
    <property type="entry name" value="SCO1/SenC"/>
</dbReference>
<dbReference type="PANTHER" id="PTHR12151:SF5">
    <property type="entry name" value="AT19154P"/>
    <property type="match status" value="1"/>
</dbReference>
<dbReference type="Pfam" id="PF02630">
    <property type="entry name" value="SCO1-SenC"/>
    <property type="match status" value="1"/>
</dbReference>
<organism evidence="3 4">
    <name type="scientific">Pachysolen tannophilus NRRL Y-2460</name>
    <dbReference type="NCBI Taxonomy" id="669874"/>
    <lineage>
        <taxon>Eukaryota</taxon>
        <taxon>Fungi</taxon>
        <taxon>Dikarya</taxon>
        <taxon>Ascomycota</taxon>
        <taxon>Saccharomycotina</taxon>
        <taxon>Pichiomycetes</taxon>
        <taxon>Pachysolenaceae</taxon>
        <taxon>Pachysolen</taxon>
    </lineage>
</organism>
<comment type="similarity">
    <text evidence="1">Belongs to the SCO1/2 family.</text>
</comment>
<evidence type="ECO:0000313" key="4">
    <source>
        <dbReference type="Proteomes" id="UP000094236"/>
    </source>
</evidence>
<dbReference type="OrthoDB" id="270009at2759"/>
<feature type="non-terminal residue" evidence="3">
    <location>
        <position position="1"/>
    </location>
</feature>
<keyword evidence="2" id="KW-0479">Metal-binding</keyword>
<dbReference type="EMBL" id="KV454012">
    <property type="protein sequence ID" value="ODV97217.1"/>
    <property type="molecule type" value="Genomic_DNA"/>
</dbReference>
<dbReference type="SUPFAM" id="SSF52833">
    <property type="entry name" value="Thioredoxin-like"/>
    <property type="match status" value="1"/>
</dbReference>